<dbReference type="KEGG" id="spad:DVK44_33775"/>
<organism evidence="2 3">
    <name type="scientific">Streptomyces paludis</name>
    <dbReference type="NCBI Taxonomy" id="2282738"/>
    <lineage>
        <taxon>Bacteria</taxon>
        <taxon>Bacillati</taxon>
        <taxon>Actinomycetota</taxon>
        <taxon>Actinomycetes</taxon>
        <taxon>Kitasatosporales</taxon>
        <taxon>Streptomycetaceae</taxon>
        <taxon>Streptomyces</taxon>
    </lineage>
</organism>
<proteinExistence type="predicted"/>
<protein>
    <submittedName>
        <fullName evidence="2">Uncharacterized protein</fullName>
    </submittedName>
</protein>
<keyword evidence="3" id="KW-1185">Reference proteome</keyword>
<dbReference type="AlphaFoldDB" id="A0A345I2A6"/>
<dbReference type="RefSeq" id="WP_114665615.1">
    <property type="nucleotide sequence ID" value="NZ_CP031194.1"/>
</dbReference>
<evidence type="ECO:0000256" key="1">
    <source>
        <dbReference type="SAM" id="MobiDB-lite"/>
    </source>
</evidence>
<gene>
    <name evidence="2" type="ORF">DVK44_33775</name>
</gene>
<dbReference type="Proteomes" id="UP000253868">
    <property type="component" value="Chromosome"/>
</dbReference>
<dbReference type="OrthoDB" id="2786695at2"/>
<reference evidence="3" key="1">
    <citation type="submission" date="2018-07" db="EMBL/GenBank/DDBJ databases">
        <authorList>
            <person name="Zhao J."/>
        </authorList>
    </citation>
    <scope>NUCLEOTIDE SEQUENCE [LARGE SCALE GENOMIC DNA]</scope>
    <source>
        <strain evidence="3">GSSD-12</strain>
    </source>
</reference>
<dbReference type="EMBL" id="CP031194">
    <property type="protein sequence ID" value="AXG83080.1"/>
    <property type="molecule type" value="Genomic_DNA"/>
</dbReference>
<accession>A0A345I2A6</accession>
<feature type="region of interest" description="Disordered" evidence="1">
    <location>
        <begin position="63"/>
        <end position="107"/>
    </location>
</feature>
<evidence type="ECO:0000313" key="2">
    <source>
        <dbReference type="EMBL" id="AXG83080.1"/>
    </source>
</evidence>
<sequence>MTGYLYQCELALLEIARRSWDDITVEVRMEVLDEVRRYVSWYRHITLAAMLARAFLAATAHRVREKEAEPVRLPGPSSSPWRRFGDPGSLSAPNPRTGADVEADITR</sequence>
<name>A0A345I2A6_9ACTN</name>
<evidence type="ECO:0000313" key="3">
    <source>
        <dbReference type="Proteomes" id="UP000253868"/>
    </source>
</evidence>